<evidence type="ECO:0000256" key="1">
    <source>
        <dbReference type="ARBA" id="ARBA00043985"/>
    </source>
</evidence>
<dbReference type="PANTHER" id="PTHR31088">
    <property type="entry name" value="MEMBRANE-ASSOCIATED PROTEIN VIPP1, CHLOROPLASTIC"/>
    <property type="match status" value="1"/>
</dbReference>
<feature type="region of interest" description="Disordered" evidence="3">
    <location>
        <begin position="180"/>
        <end position="206"/>
    </location>
</feature>
<dbReference type="Pfam" id="PF04012">
    <property type="entry name" value="PspA_IM30"/>
    <property type="match status" value="1"/>
</dbReference>
<dbReference type="PANTHER" id="PTHR31088:SF6">
    <property type="entry name" value="PHAGE SHOCK PROTEIN A"/>
    <property type="match status" value="1"/>
</dbReference>
<comment type="similarity">
    <text evidence="1">Belongs to the PspA/Vipp/IM30 family.</text>
</comment>
<name>A0ABP8NUX3_9BACT</name>
<dbReference type="EMBL" id="BAABGA010000120">
    <property type="protein sequence ID" value="GAA4471932.1"/>
    <property type="molecule type" value="Genomic_DNA"/>
</dbReference>
<keyword evidence="2" id="KW-0175">Coiled coil</keyword>
<accession>A0ABP8NUX3</accession>
<comment type="caution">
    <text evidence="4">The sequence shown here is derived from an EMBL/GenBank/DDBJ whole genome shotgun (WGS) entry which is preliminary data.</text>
</comment>
<proteinExistence type="inferred from homology"/>
<evidence type="ECO:0000256" key="3">
    <source>
        <dbReference type="SAM" id="MobiDB-lite"/>
    </source>
</evidence>
<dbReference type="RefSeq" id="WP_345328032.1">
    <property type="nucleotide sequence ID" value="NZ_BAABGA010000120.1"/>
</dbReference>
<organism evidence="4 5">
    <name type="scientific">Novipirellula rosea</name>
    <dbReference type="NCBI Taxonomy" id="1031540"/>
    <lineage>
        <taxon>Bacteria</taxon>
        <taxon>Pseudomonadati</taxon>
        <taxon>Planctomycetota</taxon>
        <taxon>Planctomycetia</taxon>
        <taxon>Pirellulales</taxon>
        <taxon>Pirellulaceae</taxon>
        <taxon>Novipirellula</taxon>
    </lineage>
</organism>
<reference evidence="5" key="1">
    <citation type="journal article" date="2019" name="Int. J. Syst. Evol. Microbiol.">
        <title>The Global Catalogue of Microorganisms (GCM) 10K type strain sequencing project: providing services to taxonomists for standard genome sequencing and annotation.</title>
        <authorList>
            <consortium name="The Broad Institute Genomics Platform"/>
            <consortium name="The Broad Institute Genome Sequencing Center for Infectious Disease"/>
            <person name="Wu L."/>
            <person name="Ma J."/>
        </authorList>
    </citation>
    <scope>NUCLEOTIDE SEQUENCE [LARGE SCALE GENOMIC DNA]</scope>
    <source>
        <strain evidence="5">JCM 17759</strain>
    </source>
</reference>
<feature type="coiled-coil region" evidence="2">
    <location>
        <begin position="101"/>
        <end position="142"/>
    </location>
</feature>
<evidence type="ECO:0000313" key="4">
    <source>
        <dbReference type="EMBL" id="GAA4471932.1"/>
    </source>
</evidence>
<evidence type="ECO:0000313" key="5">
    <source>
        <dbReference type="Proteomes" id="UP001500840"/>
    </source>
</evidence>
<protein>
    <submittedName>
        <fullName evidence="4">PspA/IM30 family protein</fullName>
    </submittedName>
</protein>
<dbReference type="Proteomes" id="UP001500840">
    <property type="component" value="Unassembled WGS sequence"/>
</dbReference>
<gene>
    <name evidence="4" type="ORF">GCM10023156_67360</name>
</gene>
<dbReference type="InterPro" id="IPR007157">
    <property type="entry name" value="PspA_VIPP1"/>
</dbReference>
<keyword evidence="5" id="KW-1185">Reference proteome</keyword>
<evidence type="ECO:0000256" key="2">
    <source>
        <dbReference type="SAM" id="Coils"/>
    </source>
</evidence>
<sequence length="227" mass="26368">MNWLSQFSLVMRSSVTSLKEKIEDPERMLHQLVIDMEEELDRIRSSVAEAVADEIQMRRRAERERADVEVWMLRASTAMKRGDESAAKSALAQKMAAADRAERYSGDHQRQRTEVEKLQESVRDLEDKIRQAKQKKTLLAARMARASSAQKINATLDRSHRQSAFAQFNRFEEKVDREEAMSQAWERMDGKDPDADELERQFERAEREERVAAELEALKNQVSTEKP</sequence>